<dbReference type="AlphaFoldDB" id="A0A553PTK5"/>
<evidence type="ECO:0000313" key="3">
    <source>
        <dbReference type="Proteomes" id="UP000318571"/>
    </source>
</evidence>
<keyword evidence="3" id="KW-1185">Reference proteome</keyword>
<sequence>MKSTIILTFFLVFCSAILSTTATCHRFGHVCGSGRKEMIAGKFQPDNFMSTLKKCTSFCRQRGANYVVFMATKCLCYGRCKNPTKVRSRRVIVTFPLGADPDKICQ</sequence>
<evidence type="ECO:0000256" key="1">
    <source>
        <dbReference type="SAM" id="SignalP"/>
    </source>
</evidence>
<comment type="caution">
    <text evidence="2">The sequence shown here is derived from an EMBL/GenBank/DDBJ whole genome shotgun (WGS) entry which is preliminary data.</text>
</comment>
<protein>
    <recommendedName>
        <fullName evidence="4">WSC domain-containing protein</fullName>
    </recommendedName>
</protein>
<proteinExistence type="predicted"/>
<gene>
    <name evidence="2" type="ORF">TCAL_12776</name>
</gene>
<keyword evidence="1" id="KW-0732">Signal</keyword>
<organism evidence="2 3">
    <name type="scientific">Tigriopus californicus</name>
    <name type="common">Marine copepod</name>
    <dbReference type="NCBI Taxonomy" id="6832"/>
    <lineage>
        <taxon>Eukaryota</taxon>
        <taxon>Metazoa</taxon>
        <taxon>Ecdysozoa</taxon>
        <taxon>Arthropoda</taxon>
        <taxon>Crustacea</taxon>
        <taxon>Multicrustacea</taxon>
        <taxon>Hexanauplia</taxon>
        <taxon>Copepoda</taxon>
        <taxon>Harpacticoida</taxon>
        <taxon>Harpacticidae</taxon>
        <taxon>Tigriopus</taxon>
    </lineage>
</organism>
<feature type="signal peptide" evidence="1">
    <location>
        <begin position="1"/>
        <end position="22"/>
    </location>
</feature>
<name>A0A553PTK5_TIGCA</name>
<evidence type="ECO:0008006" key="4">
    <source>
        <dbReference type="Google" id="ProtNLM"/>
    </source>
</evidence>
<accession>A0A553PTK5</accession>
<evidence type="ECO:0000313" key="2">
    <source>
        <dbReference type="EMBL" id="TRY81012.1"/>
    </source>
</evidence>
<reference evidence="2 3" key="1">
    <citation type="journal article" date="2018" name="Nat. Ecol. Evol.">
        <title>Genomic signatures of mitonuclear coevolution across populations of Tigriopus californicus.</title>
        <authorList>
            <person name="Barreto F.S."/>
            <person name="Watson E.T."/>
            <person name="Lima T.G."/>
            <person name="Willett C.S."/>
            <person name="Edmands S."/>
            <person name="Li W."/>
            <person name="Burton R.S."/>
        </authorList>
    </citation>
    <scope>NUCLEOTIDE SEQUENCE [LARGE SCALE GENOMIC DNA]</scope>
    <source>
        <strain evidence="2 3">San Diego</strain>
    </source>
</reference>
<dbReference type="EMBL" id="VCGU01000001">
    <property type="protein sequence ID" value="TRY81012.1"/>
    <property type="molecule type" value="Genomic_DNA"/>
</dbReference>
<dbReference type="Proteomes" id="UP000318571">
    <property type="component" value="Chromosome 12"/>
</dbReference>
<feature type="chain" id="PRO_5021907856" description="WSC domain-containing protein" evidence="1">
    <location>
        <begin position="23"/>
        <end position="106"/>
    </location>
</feature>